<feature type="domain" description="DUF4283" evidence="2">
    <location>
        <begin position="199"/>
        <end position="278"/>
    </location>
</feature>
<dbReference type="Pfam" id="PF14392">
    <property type="entry name" value="zf-CCHC_4"/>
    <property type="match status" value="1"/>
</dbReference>
<feature type="compositionally biased region" description="Basic and acidic residues" evidence="1">
    <location>
        <begin position="425"/>
        <end position="442"/>
    </location>
</feature>
<dbReference type="InterPro" id="IPR040256">
    <property type="entry name" value="At4g02000-like"/>
</dbReference>
<dbReference type="PANTHER" id="PTHR31286:SF178">
    <property type="entry name" value="DUF4283 DOMAIN-CONTAINING PROTEIN"/>
    <property type="match status" value="1"/>
</dbReference>
<evidence type="ECO:0000259" key="3">
    <source>
        <dbReference type="Pfam" id="PF14392"/>
    </source>
</evidence>
<dbReference type="InterPro" id="IPR025558">
    <property type="entry name" value="DUF4283"/>
</dbReference>
<evidence type="ECO:0000259" key="2">
    <source>
        <dbReference type="Pfam" id="PF14111"/>
    </source>
</evidence>
<name>V4NCB1_EUTSA</name>
<gene>
    <name evidence="4" type="ORF">EUTSA_v10015514mg</name>
</gene>
<dbReference type="PANTHER" id="PTHR31286">
    <property type="entry name" value="GLYCINE-RICH CELL WALL STRUCTURAL PROTEIN 1.8-LIKE"/>
    <property type="match status" value="1"/>
</dbReference>
<proteinExistence type="predicted"/>
<dbReference type="OMA" id="CLATICQ"/>
<evidence type="ECO:0000313" key="4">
    <source>
        <dbReference type="EMBL" id="ESQ43596.1"/>
    </source>
</evidence>
<feature type="compositionally biased region" description="Polar residues" evidence="1">
    <location>
        <begin position="679"/>
        <end position="689"/>
    </location>
</feature>
<evidence type="ECO:0000313" key="5">
    <source>
        <dbReference type="Proteomes" id="UP000030689"/>
    </source>
</evidence>
<dbReference type="EMBL" id="KI517464">
    <property type="protein sequence ID" value="ESQ43596.1"/>
    <property type="molecule type" value="Genomic_DNA"/>
</dbReference>
<accession>V4NCB1</accession>
<dbReference type="Pfam" id="PF14111">
    <property type="entry name" value="DUF4283"/>
    <property type="match status" value="1"/>
</dbReference>
<sequence>MGFRWVWIDQIKQKGNSDIHSTGRVSCWGSGARRSTWIDSESNTTDTPPDTVKQRLVSGKESIRTGSRGIDTEKRSKDLNYTKMTSGKLIEESQMRYHDSICSKRSRRLPHYKEERRGINLTHPSLIHRLQILFFQASSLSYSEAVLIRSEQMSQGVLIGAKGSQLGQTGMEKKVAISLKRMKITVPKFDNSSLIEGYSRTLIGRCMNPHLQDMKALLYMLPRIWKVEDRVAGADLGMGKFQFMFDKEEDVLEVMKMEPFHFKYWMLSLVRWAPIIDPSYPSMIKFWIRIIGVPLHYWADVTFQSIGKALGKVEEVNVDDGKVQVIIDGLKPLCFETTVEFDGGEETTVFLRYERLFGFCRICHSLCHDQLRCPTRVSSDGRRTGEDQPDEEQNGKNPASYRTATTHGVNKELGGNFKRNGKSHTVVEEGRKHKERTERRSGEGSSRVFRPHGYIPPREFQKRSSRSKSLVFESHGNRSLESNVQVPKEIPGEQRLVQEDKQEEHLVSVEPLCEKSARKSLDFEGDDLLDFDTTEEETTGVADALLRKEMEAPVLEPEGKTENYDAIQEFLQQVNSGLETGELQLNLDAEFGGMDQEEGEFVGNENGALPMVQDGSEQGHINEGDIQMAEENDGFDEGSKQGTKKKATKINSKFLGGGSKKRMVQALISPRKKQVAKVINSNGDSSSQGAPKGPSNPREGRKLETSINK</sequence>
<feature type="region of interest" description="Disordered" evidence="1">
    <location>
        <begin position="632"/>
        <end position="709"/>
    </location>
</feature>
<feature type="region of interest" description="Disordered" evidence="1">
    <location>
        <begin position="377"/>
        <end position="489"/>
    </location>
</feature>
<reference evidence="4 5" key="1">
    <citation type="journal article" date="2013" name="Front. Plant Sci.">
        <title>The Reference Genome of the Halophytic Plant Eutrema salsugineum.</title>
        <authorList>
            <person name="Yang R."/>
            <person name="Jarvis D.E."/>
            <person name="Chen H."/>
            <person name="Beilstein M.A."/>
            <person name="Grimwood J."/>
            <person name="Jenkins J."/>
            <person name="Shu S."/>
            <person name="Prochnik S."/>
            <person name="Xin M."/>
            <person name="Ma C."/>
            <person name="Schmutz J."/>
            <person name="Wing R.A."/>
            <person name="Mitchell-Olds T."/>
            <person name="Schumaker K.S."/>
            <person name="Wang X."/>
        </authorList>
    </citation>
    <scope>NUCLEOTIDE SEQUENCE [LARGE SCALE GENOMIC DNA]</scope>
</reference>
<dbReference type="Gramene" id="ESQ43596">
    <property type="protein sequence ID" value="ESQ43596"/>
    <property type="gene ID" value="EUTSA_v10015514mg"/>
</dbReference>
<protein>
    <recommendedName>
        <fullName evidence="6">DUF4283 domain-containing protein</fullName>
    </recommendedName>
</protein>
<feature type="domain" description="Zinc knuckle CX2CX4HX4C" evidence="3">
    <location>
        <begin position="328"/>
        <end position="374"/>
    </location>
</feature>
<dbReference type="KEGG" id="eus:EUTSA_v10015514mg"/>
<dbReference type="Proteomes" id="UP000030689">
    <property type="component" value="Unassembled WGS sequence"/>
</dbReference>
<dbReference type="AlphaFoldDB" id="V4NCB1"/>
<dbReference type="eggNOG" id="KOG1075">
    <property type="taxonomic scope" value="Eukaryota"/>
</dbReference>
<dbReference type="STRING" id="72664.V4NCB1"/>
<evidence type="ECO:0000256" key="1">
    <source>
        <dbReference type="SAM" id="MobiDB-lite"/>
    </source>
</evidence>
<evidence type="ECO:0008006" key="6">
    <source>
        <dbReference type="Google" id="ProtNLM"/>
    </source>
</evidence>
<feature type="compositionally biased region" description="Polar residues" evidence="1">
    <location>
        <begin position="395"/>
        <end position="408"/>
    </location>
</feature>
<organism evidence="4 5">
    <name type="scientific">Eutrema salsugineum</name>
    <name type="common">Saltwater cress</name>
    <name type="synonym">Sisymbrium salsugineum</name>
    <dbReference type="NCBI Taxonomy" id="72664"/>
    <lineage>
        <taxon>Eukaryota</taxon>
        <taxon>Viridiplantae</taxon>
        <taxon>Streptophyta</taxon>
        <taxon>Embryophyta</taxon>
        <taxon>Tracheophyta</taxon>
        <taxon>Spermatophyta</taxon>
        <taxon>Magnoliopsida</taxon>
        <taxon>eudicotyledons</taxon>
        <taxon>Gunneridae</taxon>
        <taxon>Pentapetalae</taxon>
        <taxon>rosids</taxon>
        <taxon>malvids</taxon>
        <taxon>Brassicales</taxon>
        <taxon>Brassicaceae</taxon>
        <taxon>Eutremeae</taxon>
        <taxon>Eutrema</taxon>
    </lineage>
</organism>
<feature type="compositionally biased region" description="Basic and acidic residues" evidence="1">
    <location>
        <begin position="698"/>
        <end position="709"/>
    </location>
</feature>
<dbReference type="InterPro" id="IPR025836">
    <property type="entry name" value="Zn_knuckle_CX2CX4HX4C"/>
</dbReference>
<keyword evidence="5" id="KW-1185">Reference proteome</keyword>